<dbReference type="Gene3D" id="3.10.450.50">
    <property type="match status" value="1"/>
</dbReference>
<dbReference type="EMBL" id="JAVRHS010000004">
    <property type="protein sequence ID" value="MDT0575977.1"/>
    <property type="molecule type" value="Genomic_DNA"/>
</dbReference>
<keyword evidence="3" id="KW-1185">Reference proteome</keyword>
<evidence type="ECO:0000259" key="1">
    <source>
        <dbReference type="Pfam" id="PF13577"/>
    </source>
</evidence>
<dbReference type="Proteomes" id="UP001259803">
    <property type="component" value="Unassembled WGS sequence"/>
</dbReference>
<gene>
    <name evidence="2" type="ORF">RM533_07235</name>
</gene>
<comment type="caution">
    <text evidence="2">The sequence shown here is derived from an EMBL/GenBank/DDBJ whole genome shotgun (WGS) entry which is preliminary data.</text>
</comment>
<dbReference type="InterPro" id="IPR032710">
    <property type="entry name" value="NTF2-like_dom_sf"/>
</dbReference>
<organism evidence="2 3">
    <name type="scientific">Croceicoccus esteveae</name>
    <dbReference type="NCBI Taxonomy" id="3075597"/>
    <lineage>
        <taxon>Bacteria</taxon>
        <taxon>Pseudomonadati</taxon>
        <taxon>Pseudomonadota</taxon>
        <taxon>Alphaproteobacteria</taxon>
        <taxon>Sphingomonadales</taxon>
        <taxon>Erythrobacteraceae</taxon>
        <taxon>Croceicoccus</taxon>
    </lineage>
</organism>
<feature type="domain" description="SnoaL-like" evidence="1">
    <location>
        <begin position="7"/>
        <end position="128"/>
    </location>
</feature>
<dbReference type="NCBIfam" id="TIGR02246">
    <property type="entry name" value="SgcJ/EcaC family oxidoreductase"/>
    <property type="match status" value="1"/>
</dbReference>
<dbReference type="InterPro" id="IPR037401">
    <property type="entry name" value="SnoaL-like"/>
</dbReference>
<sequence>MPFTGPLEDRVAIRELIDTYADAVTRNDADQWASTWASDAYWTMPDYPEFPPQTGRDNIVAMWTTAMAQYPGMIFQAYCGSIEVDADTADVRAYTSEVYQQDGVTRRDRGEYTDRCVKIDGQWYFQRRSFRNIHRDG</sequence>
<name>A0ABU2ZHA1_9SPHN</name>
<evidence type="ECO:0000313" key="3">
    <source>
        <dbReference type="Proteomes" id="UP001259803"/>
    </source>
</evidence>
<protein>
    <submittedName>
        <fullName evidence="2">Nuclear transport factor 2 family protein</fullName>
    </submittedName>
</protein>
<dbReference type="RefSeq" id="WP_311340553.1">
    <property type="nucleotide sequence ID" value="NZ_JAVRHS010000004.1"/>
</dbReference>
<reference evidence="2 3" key="1">
    <citation type="submission" date="2023-09" db="EMBL/GenBank/DDBJ databases">
        <authorList>
            <person name="Rey-Velasco X."/>
        </authorList>
    </citation>
    <scope>NUCLEOTIDE SEQUENCE [LARGE SCALE GENOMIC DNA]</scope>
    <source>
        <strain evidence="2 3">F390</strain>
    </source>
</reference>
<proteinExistence type="predicted"/>
<dbReference type="CDD" id="cd00531">
    <property type="entry name" value="NTF2_like"/>
    <property type="match status" value="1"/>
</dbReference>
<dbReference type="Pfam" id="PF13577">
    <property type="entry name" value="SnoaL_4"/>
    <property type="match status" value="1"/>
</dbReference>
<dbReference type="InterPro" id="IPR011944">
    <property type="entry name" value="Steroid_delta5-4_isomerase"/>
</dbReference>
<evidence type="ECO:0000313" key="2">
    <source>
        <dbReference type="EMBL" id="MDT0575977.1"/>
    </source>
</evidence>
<dbReference type="SUPFAM" id="SSF54427">
    <property type="entry name" value="NTF2-like"/>
    <property type="match status" value="1"/>
</dbReference>
<accession>A0ABU2ZHA1</accession>